<keyword evidence="6" id="KW-0067">ATP-binding</keyword>
<feature type="compositionally biased region" description="Basic and acidic residues" evidence="9">
    <location>
        <begin position="370"/>
        <end position="381"/>
    </location>
</feature>
<dbReference type="InterPro" id="IPR050117">
    <property type="entry name" value="MAPK"/>
</dbReference>
<dbReference type="EMBL" id="CAJPWZ010000892">
    <property type="protein sequence ID" value="CAG2202623.1"/>
    <property type="molecule type" value="Genomic_DNA"/>
</dbReference>
<evidence type="ECO:0000313" key="11">
    <source>
        <dbReference type="EMBL" id="CAG2202623.1"/>
    </source>
</evidence>
<keyword evidence="12" id="KW-1185">Reference proteome</keyword>
<dbReference type="PROSITE" id="PS01351">
    <property type="entry name" value="MAPK"/>
    <property type="match status" value="1"/>
</dbReference>
<evidence type="ECO:0000256" key="6">
    <source>
        <dbReference type="ARBA" id="ARBA00022840"/>
    </source>
</evidence>
<comment type="catalytic activity">
    <reaction evidence="8">
        <text>L-seryl-[protein] + ATP = O-phospho-L-seryl-[protein] + ADP + H(+)</text>
        <dbReference type="Rhea" id="RHEA:17989"/>
        <dbReference type="Rhea" id="RHEA-COMP:9863"/>
        <dbReference type="Rhea" id="RHEA-COMP:11604"/>
        <dbReference type="ChEBI" id="CHEBI:15378"/>
        <dbReference type="ChEBI" id="CHEBI:29999"/>
        <dbReference type="ChEBI" id="CHEBI:30616"/>
        <dbReference type="ChEBI" id="CHEBI:83421"/>
        <dbReference type="ChEBI" id="CHEBI:456216"/>
        <dbReference type="EC" id="2.7.11.24"/>
    </reaction>
</comment>
<evidence type="ECO:0000256" key="3">
    <source>
        <dbReference type="ARBA" id="ARBA00022679"/>
    </source>
</evidence>
<dbReference type="PROSITE" id="PS50011">
    <property type="entry name" value="PROTEIN_KINASE_DOM"/>
    <property type="match status" value="1"/>
</dbReference>
<name>A0A8S3RC26_MYTED</name>
<dbReference type="InterPro" id="IPR011009">
    <property type="entry name" value="Kinase-like_dom_sf"/>
</dbReference>
<sequence length="555" mass="62631">MSPRTHHEKFQAYGIVWKAIDRRTAEVVAVKKIFDAFRNQTDAQRTFREIMFLQEFGDHANIIKLHNVIKAENDKDIYLVFEFMETDLHNVIKRGNILKDVHKRYIMYQLLKATKYLHSGNVIHRDHKPSNILLDSECVVKVCDFGLARSLSQIGIDAETGDPNLTEYVATRWYRAPEILLASHRYTKGVDMWSLGCILGEMLAGKPLFPGSSTINQIEKIMTYIAEPCREDIDSIKSAYGASVLEKAASRGKKSLESLIPDAPKDAADLVRKLLHFNPDKRITADEHLRHSYVARFHNVSEEIGLNYDVVPPLSDDTQLTVDEYRSKLYEMIMQKKQERRRKRHEMRSAPQPTRHKSRTPEEPPPSEPYNRENEYDKGAEPKIYYKGHPSEGHPHSAPHHQSSFSAFGRTTHEQPPRSRLQSRQKTSIGNNVQHSNSATAVQPDPYPPMSKNRHTSAPTQSRAGRPTSGLYRGPTITRDEKAGALSVTSSRLVPGSRPISAQNKPQKPIYGRKQFSNATNVPSAGAPKDYFGSYAQDIGTISSSGLAALQGKKA</sequence>
<dbReference type="Gene3D" id="1.10.510.10">
    <property type="entry name" value="Transferase(Phosphotransferase) domain 1"/>
    <property type="match status" value="1"/>
</dbReference>
<evidence type="ECO:0000259" key="10">
    <source>
        <dbReference type="PROSITE" id="PS50011"/>
    </source>
</evidence>
<dbReference type="InterPro" id="IPR000719">
    <property type="entry name" value="Prot_kinase_dom"/>
</dbReference>
<dbReference type="InterPro" id="IPR003527">
    <property type="entry name" value="MAP_kinase_CS"/>
</dbReference>
<comment type="caution">
    <text evidence="11">The sequence shown here is derived from an EMBL/GenBank/DDBJ whole genome shotgun (WGS) entry which is preliminary data.</text>
</comment>
<feature type="domain" description="Protein kinase" evidence="10">
    <location>
        <begin position="2"/>
        <end position="294"/>
    </location>
</feature>
<dbReference type="OrthoDB" id="192887at2759"/>
<dbReference type="FunFam" id="1.10.510.10:FF:000238">
    <property type="entry name" value="Mitogen-activated protein kinase"/>
    <property type="match status" value="1"/>
</dbReference>
<feature type="region of interest" description="Disordered" evidence="9">
    <location>
        <begin position="336"/>
        <end position="522"/>
    </location>
</feature>
<dbReference type="GO" id="GO:0005524">
    <property type="term" value="F:ATP binding"/>
    <property type="evidence" value="ECO:0007669"/>
    <property type="project" value="UniProtKB-KW"/>
</dbReference>
<feature type="compositionally biased region" description="Polar residues" evidence="9">
    <location>
        <begin position="420"/>
        <end position="441"/>
    </location>
</feature>
<dbReference type="Proteomes" id="UP000683360">
    <property type="component" value="Unassembled WGS sequence"/>
</dbReference>
<dbReference type="FunFam" id="3.30.200.20:FF:000166">
    <property type="entry name" value="Mitogen-activated protein kinase"/>
    <property type="match status" value="1"/>
</dbReference>
<organism evidence="11 12">
    <name type="scientific">Mytilus edulis</name>
    <name type="common">Blue mussel</name>
    <dbReference type="NCBI Taxonomy" id="6550"/>
    <lineage>
        <taxon>Eukaryota</taxon>
        <taxon>Metazoa</taxon>
        <taxon>Spiralia</taxon>
        <taxon>Lophotrochozoa</taxon>
        <taxon>Mollusca</taxon>
        <taxon>Bivalvia</taxon>
        <taxon>Autobranchia</taxon>
        <taxon>Pteriomorphia</taxon>
        <taxon>Mytilida</taxon>
        <taxon>Mytiloidea</taxon>
        <taxon>Mytilidae</taxon>
        <taxon>Mytilinae</taxon>
        <taxon>Mytilus</taxon>
    </lineage>
</organism>
<evidence type="ECO:0000256" key="1">
    <source>
        <dbReference type="ARBA" id="ARBA00012411"/>
    </source>
</evidence>
<protein>
    <recommendedName>
        <fullName evidence="1">mitogen-activated protein kinase</fullName>
        <ecNumber evidence="1">2.7.11.24</ecNumber>
    </recommendedName>
</protein>
<evidence type="ECO:0000256" key="4">
    <source>
        <dbReference type="ARBA" id="ARBA00022741"/>
    </source>
</evidence>
<proteinExistence type="predicted"/>
<evidence type="ECO:0000256" key="7">
    <source>
        <dbReference type="ARBA" id="ARBA00047592"/>
    </source>
</evidence>
<evidence type="ECO:0000256" key="9">
    <source>
        <dbReference type="SAM" id="MobiDB-lite"/>
    </source>
</evidence>
<dbReference type="AlphaFoldDB" id="A0A8S3RC26"/>
<keyword evidence="3 11" id="KW-0808">Transferase</keyword>
<dbReference type="EC" id="2.7.11.24" evidence="1"/>
<evidence type="ECO:0000256" key="5">
    <source>
        <dbReference type="ARBA" id="ARBA00022777"/>
    </source>
</evidence>
<comment type="catalytic activity">
    <reaction evidence="7">
        <text>L-threonyl-[protein] + ATP = O-phospho-L-threonyl-[protein] + ADP + H(+)</text>
        <dbReference type="Rhea" id="RHEA:46608"/>
        <dbReference type="Rhea" id="RHEA-COMP:11060"/>
        <dbReference type="Rhea" id="RHEA-COMP:11605"/>
        <dbReference type="ChEBI" id="CHEBI:15378"/>
        <dbReference type="ChEBI" id="CHEBI:30013"/>
        <dbReference type="ChEBI" id="CHEBI:30616"/>
        <dbReference type="ChEBI" id="CHEBI:61977"/>
        <dbReference type="ChEBI" id="CHEBI:456216"/>
        <dbReference type="EC" id="2.7.11.24"/>
    </reaction>
</comment>
<evidence type="ECO:0000313" key="12">
    <source>
        <dbReference type="Proteomes" id="UP000683360"/>
    </source>
</evidence>
<dbReference type="Gene3D" id="3.30.200.20">
    <property type="entry name" value="Phosphorylase Kinase, domain 1"/>
    <property type="match status" value="1"/>
</dbReference>
<dbReference type="SUPFAM" id="SSF56112">
    <property type="entry name" value="Protein kinase-like (PK-like)"/>
    <property type="match status" value="1"/>
</dbReference>
<dbReference type="CDD" id="cd07852">
    <property type="entry name" value="STKc_MAPK15-like"/>
    <property type="match status" value="1"/>
</dbReference>
<dbReference type="PANTHER" id="PTHR24055">
    <property type="entry name" value="MITOGEN-ACTIVATED PROTEIN KINASE"/>
    <property type="match status" value="1"/>
</dbReference>
<accession>A0A8S3RC26</accession>
<keyword evidence="4" id="KW-0547">Nucleotide-binding</keyword>
<reference evidence="11" key="1">
    <citation type="submission" date="2021-03" db="EMBL/GenBank/DDBJ databases">
        <authorList>
            <person name="Bekaert M."/>
        </authorList>
    </citation>
    <scope>NUCLEOTIDE SEQUENCE</scope>
</reference>
<keyword evidence="2" id="KW-0723">Serine/threonine-protein kinase</keyword>
<evidence type="ECO:0000256" key="2">
    <source>
        <dbReference type="ARBA" id="ARBA00022527"/>
    </source>
</evidence>
<keyword evidence="5" id="KW-0418">Kinase</keyword>
<evidence type="ECO:0000256" key="8">
    <source>
        <dbReference type="ARBA" id="ARBA00048312"/>
    </source>
</evidence>
<dbReference type="GO" id="GO:0004707">
    <property type="term" value="F:MAP kinase activity"/>
    <property type="evidence" value="ECO:0007669"/>
    <property type="project" value="UniProtKB-EC"/>
</dbReference>
<dbReference type="Pfam" id="PF00069">
    <property type="entry name" value="Pkinase"/>
    <property type="match status" value="1"/>
</dbReference>
<gene>
    <name evidence="11" type="ORF">MEDL_17102</name>
</gene>